<evidence type="ECO:0000256" key="2">
    <source>
        <dbReference type="ARBA" id="ARBA00022448"/>
    </source>
</evidence>
<feature type="transmembrane region" description="Helical" evidence="6">
    <location>
        <begin position="217"/>
        <end position="236"/>
    </location>
</feature>
<feature type="transmembrane region" description="Helical" evidence="6">
    <location>
        <begin position="126"/>
        <end position="146"/>
    </location>
</feature>
<dbReference type="InParanoid" id="F0ZDH8"/>
<keyword evidence="5 6" id="KW-0472">Membrane</keyword>
<evidence type="ECO:0000313" key="8">
    <source>
        <dbReference type="EMBL" id="EGC37985.1"/>
    </source>
</evidence>
<evidence type="ECO:0000313" key="9">
    <source>
        <dbReference type="Proteomes" id="UP000001064"/>
    </source>
</evidence>
<feature type="transmembrane region" description="Helical" evidence="6">
    <location>
        <begin position="266"/>
        <end position="286"/>
    </location>
</feature>
<dbReference type="Proteomes" id="UP000001064">
    <property type="component" value="Unassembled WGS sequence"/>
</dbReference>
<feature type="transmembrane region" description="Helical" evidence="6">
    <location>
        <begin position="46"/>
        <end position="72"/>
    </location>
</feature>
<gene>
    <name evidence="8" type="ORF">DICPUDRAFT_86726</name>
</gene>
<protein>
    <recommendedName>
        <fullName evidence="7">Major facilitator superfamily (MFS) profile domain-containing protein</fullName>
    </recommendedName>
</protein>
<dbReference type="AlphaFoldDB" id="F0ZDH8"/>
<evidence type="ECO:0000256" key="1">
    <source>
        <dbReference type="ARBA" id="ARBA00004141"/>
    </source>
</evidence>
<dbReference type="CDD" id="cd17330">
    <property type="entry name" value="MFS_SLC46_TetA_like"/>
    <property type="match status" value="1"/>
</dbReference>
<feature type="transmembrane region" description="Helical" evidence="6">
    <location>
        <begin position="339"/>
        <end position="356"/>
    </location>
</feature>
<dbReference type="InterPro" id="IPR011701">
    <property type="entry name" value="MFS"/>
</dbReference>
<dbReference type="InterPro" id="IPR036259">
    <property type="entry name" value="MFS_trans_sf"/>
</dbReference>
<name>F0ZDH8_DICPU</name>
<dbReference type="STRING" id="5786.F0ZDH8"/>
<dbReference type="EMBL" id="GL870986">
    <property type="protein sequence ID" value="EGC37985.1"/>
    <property type="molecule type" value="Genomic_DNA"/>
</dbReference>
<dbReference type="FunCoup" id="F0ZDH8">
    <property type="interactions" value="1"/>
</dbReference>
<dbReference type="RefSeq" id="XP_003285469.1">
    <property type="nucleotide sequence ID" value="XM_003285421.1"/>
</dbReference>
<keyword evidence="4 6" id="KW-1133">Transmembrane helix</keyword>
<feature type="transmembrane region" description="Helical" evidence="6">
    <location>
        <begin position="187"/>
        <end position="211"/>
    </location>
</feature>
<evidence type="ECO:0000256" key="4">
    <source>
        <dbReference type="ARBA" id="ARBA00022989"/>
    </source>
</evidence>
<organism evidence="8 9">
    <name type="scientific">Dictyostelium purpureum</name>
    <name type="common">Slime mold</name>
    <dbReference type="NCBI Taxonomy" id="5786"/>
    <lineage>
        <taxon>Eukaryota</taxon>
        <taxon>Amoebozoa</taxon>
        <taxon>Evosea</taxon>
        <taxon>Eumycetozoa</taxon>
        <taxon>Dictyostelia</taxon>
        <taxon>Dictyosteliales</taxon>
        <taxon>Dictyosteliaceae</taxon>
        <taxon>Dictyostelium</taxon>
    </lineage>
</organism>
<evidence type="ECO:0000256" key="3">
    <source>
        <dbReference type="ARBA" id="ARBA00022692"/>
    </source>
</evidence>
<feature type="transmembrane region" description="Helical" evidence="6">
    <location>
        <begin position="434"/>
        <end position="454"/>
    </location>
</feature>
<dbReference type="OMA" id="GEDECSF"/>
<dbReference type="GO" id="GO:0022857">
    <property type="term" value="F:transmembrane transporter activity"/>
    <property type="evidence" value="ECO:0007669"/>
    <property type="project" value="InterPro"/>
</dbReference>
<dbReference type="PANTHER" id="PTHR23504">
    <property type="entry name" value="MAJOR FACILITATOR SUPERFAMILY DOMAIN-CONTAINING PROTEIN 10"/>
    <property type="match status" value="1"/>
</dbReference>
<keyword evidence="9" id="KW-1185">Reference proteome</keyword>
<keyword evidence="3 6" id="KW-0812">Transmembrane</keyword>
<feature type="transmembrane region" description="Helical" evidence="6">
    <location>
        <begin position="306"/>
        <end position="327"/>
    </location>
</feature>
<proteinExistence type="predicted"/>
<accession>F0ZDH8</accession>
<dbReference type="SUPFAM" id="SSF103473">
    <property type="entry name" value="MFS general substrate transporter"/>
    <property type="match status" value="1"/>
</dbReference>
<dbReference type="Gene3D" id="1.20.1250.20">
    <property type="entry name" value="MFS general substrate transporter like domains"/>
    <property type="match status" value="1"/>
</dbReference>
<feature type="domain" description="Major facilitator superfamily (MFS) profile" evidence="7">
    <location>
        <begin position="48"/>
        <end position="451"/>
    </location>
</feature>
<dbReference type="OrthoDB" id="19753at2759"/>
<sequence>MGINEIGDFEPFLNNSINDDDFIEYGREEIEKKPIGFKNFKYKKEIIILLVIYSLLIVNSFLYTLFLPSLFINYVEYHFPNLPPGSDSQQSKAAYYKSYSDSIPNIFMFIFGPLAGVLSDRYGRKPVLFAGGFLLVIDMVSCYITILTHNIWPFYILHSIGGASNIAASAVLSFIADITSEEERSLFYIFTGVVSGAGIILGPLIFIGANYTKIDNLPLFLSMGLTSSTLIMIFFLKESLDIAKEDNRIKFTEYSSWNPFKVIKKVFSNGYVGLVCLLFISVNYTAQDILSTYYYYCTLMYNWGATMNGIFMGGLGVFIIFWGGVVIPQLLKRYSQRRLISLGLLISFLAHIGYALSLKQYIFIIAGVFGAYVPNNIYLIQSVISSSTSPEVQGSVISGVQAAGSLAGFLGALAANDIYSFFISKDSPVYYPGAIYLFNSIIVLLTFCGSLLIWKFYEDPLKKK</sequence>
<dbReference type="GO" id="GO:0016020">
    <property type="term" value="C:membrane"/>
    <property type="evidence" value="ECO:0007669"/>
    <property type="project" value="UniProtKB-SubCell"/>
</dbReference>
<feature type="transmembrane region" description="Helical" evidence="6">
    <location>
        <begin position="362"/>
        <end position="380"/>
    </location>
</feature>
<dbReference type="InterPro" id="IPR005829">
    <property type="entry name" value="Sugar_transporter_CS"/>
</dbReference>
<dbReference type="eggNOG" id="KOG2816">
    <property type="taxonomic scope" value="Eukaryota"/>
</dbReference>
<dbReference type="PANTHER" id="PTHR23504:SF31">
    <property type="entry name" value="MAJOR FACILITATOR SUPERFAMILY DOMAIN-CONTAINING PROTEIN 10"/>
    <property type="match status" value="1"/>
</dbReference>
<dbReference type="PROSITE" id="PS50850">
    <property type="entry name" value="MFS"/>
    <property type="match status" value="1"/>
</dbReference>
<evidence type="ECO:0000256" key="6">
    <source>
        <dbReference type="SAM" id="Phobius"/>
    </source>
</evidence>
<keyword evidence="2" id="KW-0813">Transport</keyword>
<feature type="transmembrane region" description="Helical" evidence="6">
    <location>
        <begin position="102"/>
        <end position="119"/>
    </location>
</feature>
<dbReference type="PROSITE" id="PS00216">
    <property type="entry name" value="SUGAR_TRANSPORT_1"/>
    <property type="match status" value="1"/>
</dbReference>
<dbReference type="Pfam" id="PF07690">
    <property type="entry name" value="MFS_1"/>
    <property type="match status" value="1"/>
</dbReference>
<dbReference type="KEGG" id="dpp:DICPUDRAFT_86726"/>
<feature type="transmembrane region" description="Helical" evidence="6">
    <location>
        <begin position="392"/>
        <end position="414"/>
    </location>
</feature>
<reference evidence="9" key="1">
    <citation type="journal article" date="2011" name="Genome Biol.">
        <title>Comparative genomics of the social amoebae Dictyostelium discoideum and Dictyostelium purpureum.</title>
        <authorList>
            <consortium name="US DOE Joint Genome Institute (JGI-PGF)"/>
            <person name="Sucgang R."/>
            <person name="Kuo A."/>
            <person name="Tian X."/>
            <person name="Salerno W."/>
            <person name="Parikh A."/>
            <person name="Feasley C.L."/>
            <person name="Dalin E."/>
            <person name="Tu H."/>
            <person name="Huang E."/>
            <person name="Barry K."/>
            <person name="Lindquist E."/>
            <person name="Shapiro H."/>
            <person name="Bruce D."/>
            <person name="Schmutz J."/>
            <person name="Salamov A."/>
            <person name="Fey P."/>
            <person name="Gaudet P."/>
            <person name="Anjard C."/>
            <person name="Babu M.M."/>
            <person name="Basu S."/>
            <person name="Bushmanova Y."/>
            <person name="van der Wel H."/>
            <person name="Katoh-Kurasawa M."/>
            <person name="Dinh C."/>
            <person name="Coutinho P.M."/>
            <person name="Saito T."/>
            <person name="Elias M."/>
            <person name="Schaap P."/>
            <person name="Kay R.R."/>
            <person name="Henrissat B."/>
            <person name="Eichinger L."/>
            <person name="Rivero F."/>
            <person name="Putnam N.H."/>
            <person name="West C.M."/>
            <person name="Loomis W.F."/>
            <person name="Chisholm R.L."/>
            <person name="Shaulsky G."/>
            <person name="Strassmann J.E."/>
            <person name="Queller D.C."/>
            <person name="Kuspa A."/>
            <person name="Grigoriev I.V."/>
        </authorList>
    </citation>
    <scope>NUCLEOTIDE SEQUENCE [LARGE SCALE GENOMIC DNA]</scope>
    <source>
        <strain evidence="9">QSDP1</strain>
    </source>
</reference>
<evidence type="ECO:0000259" key="7">
    <source>
        <dbReference type="PROSITE" id="PS50850"/>
    </source>
</evidence>
<dbReference type="GeneID" id="10502989"/>
<comment type="subcellular location">
    <subcellularLocation>
        <location evidence="1">Membrane</location>
        <topology evidence="1">Multi-pass membrane protein</topology>
    </subcellularLocation>
</comment>
<dbReference type="InterPro" id="IPR020846">
    <property type="entry name" value="MFS_dom"/>
</dbReference>
<dbReference type="VEuPathDB" id="AmoebaDB:DICPUDRAFT_86726"/>
<evidence type="ECO:0000256" key="5">
    <source>
        <dbReference type="ARBA" id="ARBA00023136"/>
    </source>
</evidence>
<feature type="transmembrane region" description="Helical" evidence="6">
    <location>
        <begin position="152"/>
        <end position="175"/>
    </location>
</feature>